<keyword evidence="3" id="KW-1185">Reference proteome</keyword>
<dbReference type="SUPFAM" id="SSF49478">
    <property type="entry name" value="Cna protein B-type domain"/>
    <property type="match status" value="1"/>
</dbReference>
<dbReference type="Gene3D" id="2.60.40.10">
    <property type="entry name" value="Immunoglobulins"/>
    <property type="match status" value="1"/>
</dbReference>
<dbReference type="Proteomes" id="UP000305539">
    <property type="component" value="Unassembled WGS sequence"/>
</dbReference>
<evidence type="ECO:0000313" key="2">
    <source>
        <dbReference type="EMBL" id="TKC87756.1"/>
    </source>
</evidence>
<organism evidence="2 3">
    <name type="scientific">Trinickia terrae</name>
    <dbReference type="NCBI Taxonomy" id="2571161"/>
    <lineage>
        <taxon>Bacteria</taxon>
        <taxon>Pseudomonadati</taxon>
        <taxon>Pseudomonadota</taxon>
        <taxon>Betaproteobacteria</taxon>
        <taxon>Burkholderiales</taxon>
        <taxon>Burkholderiaceae</taxon>
        <taxon>Trinickia</taxon>
    </lineage>
</organism>
<evidence type="ECO:0008006" key="4">
    <source>
        <dbReference type="Google" id="ProtNLM"/>
    </source>
</evidence>
<gene>
    <name evidence="2" type="ORF">FAZ69_15855</name>
</gene>
<feature type="chain" id="PRO_5020401295" description="Carboxypeptidase regulatory-like domain-containing protein" evidence="1">
    <location>
        <begin position="30"/>
        <end position="669"/>
    </location>
</feature>
<dbReference type="InterPro" id="IPR013783">
    <property type="entry name" value="Ig-like_fold"/>
</dbReference>
<sequence length="669" mass="66394">MREIASRKSHVKTIATLAAAAVLSLSILAACGGGGGGSSSSSSSGTTSTTTGAAATTLTGTVAVGSALAGATVTVTGANGVSVTTTTDASGNYSVSIAGLTAPFVIVATDPTGAHSALVSVVASLPSNSSAPVVANVTTLTSAVAALLTSSGNPLELVSSTKLSALVTTSTVQGAVSKLNTLIAPILSANGISSSAFDPIGGAFAANQTGADAVIDAVTLTTDASGGCQLVSSANSGNGVSLSSNTNVNTITPLSAPPVAVSVFATLTTELSQCLAGTSSACSQAIDASYLDNGFTSFTAAHTALASTGVTVGLPQPLQFFTTSGGTQKALVIVPYKTSSGGRGFELTTVQQLSSGSWDIIGNQQPFNVTITSFLARRQFVDSTDQPFSRFESGIAIRIPAGAAGTPNPASLAAASVTGPGINGTVFLVPRNGTGNDLLALTSTAQSSAPTGNATTSSNTNLYRWSWQSMLGASSTFVPGTSNLGFYTPSPIDVSTVSPFATYTVTFFDSTGTQIGSAFSVVNPTVAFPSSSGFFTPWPSLTPDTIANVLTPGGSESGAQATADLAWSTVFGGFAVNFGPLVTKAQVLGVPGTAASSTAAVEGWVKAPASFSSTGQYSATVTAGVDQSGTQECTSSCSFPALQSGGSRSVELYWPAGVASFYDIWTVRD</sequence>
<evidence type="ECO:0000256" key="1">
    <source>
        <dbReference type="SAM" id="SignalP"/>
    </source>
</evidence>
<feature type="signal peptide" evidence="1">
    <location>
        <begin position="1"/>
        <end position="29"/>
    </location>
</feature>
<keyword evidence="1" id="KW-0732">Signal</keyword>
<dbReference type="OrthoDB" id="8572778at2"/>
<evidence type="ECO:0000313" key="3">
    <source>
        <dbReference type="Proteomes" id="UP000305539"/>
    </source>
</evidence>
<proteinExistence type="predicted"/>
<dbReference type="PROSITE" id="PS51257">
    <property type="entry name" value="PROKAR_LIPOPROTEIN"/>
    <property type="match status" value="1"/>
</dbReference>
<comment type="caution">
    <text evidence="2">The sequence shown here is derived from an EMBL/GenBank/DDBJ whole genome shotgun (WGS) entry which is preliminary data.</text>
</comment>
<accession>A0A4U1I3E7</accession>
<dbReference type="AlphaFoldDB" id="A0A4U1I3E7"/>
<dbReference type="RefSeq" id="WP_136896020.1">
    <property type="nucleotide sequence ID" value="NZ_SWJE01000008.1"/>
</dbReference>
<protein>
    <recommendedName>
        <fullName evidence="4">Carboxypeptidase regulatory-like domain-containing protein</fullName>
    </recommendedName>
</protein>
<reference evidence="2 3" key="1">
    <citation type="submission" date="2019-04" db="EMBL/GenBank/DDBJ databases">
        <title>Trinickia sp. 7GSK02, isolated from subtropical forest soil.</title>
        <authorList>
            <person name="Gao Z.-H."/>
            <person name="Qiu L.-H."/>
        </authorList>
    </citation>
    <scope>NUCLEOTIDE SEQUENCE [LARGE SCALE GENOMIC DNA]</scope>
    <source>
        <strain evidence="2 3">7GSK02</strain>
    </source>
</reference>
<name>A0A4U1I3E7_9BURK</name>
<dbReference type="EMBL" id="SWJE01000008">
    <property type="protein sequence ID" value="TKC87756.1"/>
    <property type="molecule type" value="Genomic_DNA"/>
</dbReference>